<evidence type="ECO:0000256" key="2">
    <source>
        <dbReference type="ARBA" id="ARBA00009085"/>
    </source>
</evidence>
<dbReference type="GO" id="GO:0005634">
    <property type="term" value="C:nucleus"/>
    <property type="evidence" value="ECO:0007669"/>
    <property type="project" value="TreeGrafter"/>
</dbReference>
<gene>
    <name evidence="13" type="ORF">CPB83DRAFT_794045</name>
</gene>
<proteinExistence type="inferred from homology"/>
<dbReference type="Pfam" id="PF06337">
    <property type="entry name" value="DUSP"/>
    <property type="match status" value="1"/>
</dbReference>
<feature type="region of interest" description="Disordered" evidence="9">
    <location>
        <begin position="1075"/>
        <end position="1097"/>
    </location>
</feature>
<dbReference type="PROSITE" id="PS00973">
    <property type="entry name" value="USP_2"/>
    <property type="match status" value="1"/>
</dbReference>
<dbReference type="SUPFAM" id="SSF54001">
    <property type="entry name" value="Cysteine proteinases"/>
    <property type="match status" value="1"/>
</dbReference>
<dbReference type="Gene3D" id="3.10.20.90">
    <property type="entry name" value="Phosphatidylinositol 3-kinase Catalytic Subunit, Chain A, domain 1"/>
    <property type="match status" value="1"/>
</dbReference>
<name>A0A9P6EDD8_9AGAR</name>
<evidence type="ECO:0000256" key="3">
    <source>
        <dbReference type="ARBA" id="ARBA00012759"/>
    </source>
</evidence>
<dbReference type="PROSITE" id="PS50053">
    <property type="entry name" value="UBIQUITIN_2"/>
    <property type="match status" value="1"/>
</dbReference>
<dbReference type="InterPro" id="IPR033841">
    <property type="entry name" value="Pep_USP48"/>
</dbReference>
<feature type="region of interest" description="Disordered" evidence="9">
    <location>
        <begin position="1"/>
        <end position="20"/>
    </location>
</feature>
<evidence type="ECO:0000256" key="5">
    <source>
        <dbReference type="ARBA" id="ARBA00022737"/>
    </source>
</evidence>
<dbReference type="EC" id="3.4.19.12" evidence="3"/>
<reference evidence="13" key="1">
    <citation type="submission" date="2020-11" db="EMBL/GenBank/DDBJ databases">
        <authorList>
            <consortium name="DOE Joint Genome Institute"/>
            <person name="Ahrendt S."/>
            <person name="Riley R."/>
            <person name="Andreopoulos W."/>
            <person name="Labutti K."/>
            <person name="Pangilinan J."/>
            <person name="Ruiz-Duenas F.J."/>
            <person name="Barrasa J.M."/>
            <person name="Sanchez-Garcia M."/>
            <person name="Camarero S."/>
            <person name="Miyauchi S."/>
            <person name="Serrano A."/>
            <person name="Linde D."/>
            <person name="Babiker R."/>
            <person name="Drula E."/>
            <person name="Ayuso-Fernandez I."/>
            <person name="Pacheco R."/>
            <person name="Padilla G."/>
            <person name="Ferreira P."/>
            <person name="Barriuso J."/>
            <person name="Kellner H."/>
            <person name="Castanera R."/>
            <person name="Alfaro M."/>
            <person name="Ramirez L."/>
            <person name="Pisabarro A.G."/>
            <person name="Kuo A."/>
            <person name="Tritt A."/>
            <person name="Lipzen A."/>
            <person name="He G."/>
            <person name="Yan M."/>
            <person name="Ng V."/>
            <person name="Cullen D."/>
            <person name="Martin F."/>
            <person name="Rosso M.-N."/>
            <person name="Henrissat B."/>
            <person name="Hibbett D."/>
            <person name="Martinez A.T."/>
            <person name="Grigoriev I.V."/>
        </authorList>
    </citation>
    <scope>NUCLEOTIDE SEQUENCE</scope>
    <source>
        <strain evidence="13">CBS 506.95</strain>
    </source>
</reference>
<evidence type="ECO:0000259" key="12">
    <source>
        <dbReference type="PROSITE" id="PS51283"/>
    </source>
</evidence>
<evidence type="ECO:0000259" key="11">
    <source>
        <dbReference type="PROSITE" id="PS50235"/>
    </source>
</evidence>
<feature type="region of interest" description="Disordered" evidence="9">
    <location>
        <begin position="77"/>
        <end position="98"/>
    </location>
</feature>
<evidence type="ECO:0000256" key="8">
    <source>
        <dbReference type="ARBA" id="ARBA00022807"/>
    </source>
</evidence>
<keyword evidence="4" id="KW-0645">Protease</keyword>
<feature type="compositionally biased region" description="Basic and acidic residues" evidence="9">
    <location>
        <begin position="1082"/>
        <end position="1091"/>
    </location>
</feature>
<dbReference type="CDD" id="cd01795">
    <property type="entry name" value="Ubl_USP48"/>
    <property type="match status" value="1"/>
</dbReference>
<feature type="compositionally biased region" description="Polar residues" evidence="9">
    <location>
        <begin position="84"/>
        <end position="93"/>
    </location>
</feature>
<dbReference type="GO" id="GO:0005829">
    <property type="term" value="C:cytosol"/>
    <property type="evidence" value="ECO:0007669"/>
    <property type="project" value="TreeGrafter"/>
</dbReference>
<dbReference type="PANTHER" id="PTHR24006">
    <property type="entry name" value="UBIQUITIN CARBOXYL-TERMINAL HYDROLASE"/>
    <property type="match status" value="1"/>
</dbReference>
<dbReference type="EMBL" id="MU157865">
    <property type="protein sequence ID" value="KAF9526995.1"/>
    <property type="molecule type" value="Genomic_DNA"/>
</dbReference>
<sequence length="1145" mass="129845">MALKRKRNATKGFATGDKLNLDSIPAVNTTRATPWGWVGSEASEASEITEEHRISACNLSSRNKNKLCPNKYGEVVEVPRDTSPKPSTSTSNAHGELEDDIIVISDDEDAPKCSKKQCKNNPYCLNHLGQLKWEDEDDAWEDFRKAIKLDHDPARLARENDLPVGLKNLGATCYANASLQVWFRDFAFRAGVYSCAVPEGITEEKYKESPISQLQATFAALQIGNQKVFNPTKLVESLQLRTTEQQDAQEFSKLFMTHLDAEFKKQNNPVLKSLITDQFEGKQIYGTMCHSCGNRSERRSEFLELEISFKNNSKLEDCISASLSPETLSGDNKYSCSRCDSLQDATRYTELRQLPPVLHFSLLRFVYDLNTMERKKSKNTISFPPVLDMSKFVGSERDRGHSSQPEQSQHIYELRGVLQHKGASAYHGHYEAQVYDTEHGSWYQFNDESVTKIQSLVPYQKKSGKGKAIVEDDKSDCVEARKKRSKARKRKRIDDSDDDSVVILEDPPSQPKPSERPDLISSKDAYMLIYARKDHQKHDTFGAPQPSTRAVQIIENLNMTYLDTCNAYAEQDTMAKSRFVDLKSKVTFIYGQWTTSPSHEMVVVSRRSLEAWLSEHCIEAAQARHLNDTQHSDASPANKDKISIDCSDIVCQHGCLDPRKANNMKCITLNAYERIVNETHCDFAPSFRPFDACRECVSAEFQEKYYELDHPRHSKEVDEIPNILENESGYWISKKWYKDWRLVKPRMHVFGQDDPAPDSSEFHNHVYCEHGELTLNITNRRKISGPAVASLQKLFPRWDPPSTEIEPCAICDAEIFVSKEDKKELRKLVEDEKARLRFIYEPSLDDWSRGTGIISYAMLSSRFLKDWKRWLHNPSENPRPCKIDNAPLICQHDLLVVDPDCKTDMDTSITIIKRDDWDVLNSIYSGGPLIALSKKSPKDSDGYNHDIPVCADCRLRRKTEWDTADIVIRMSIPNGSSTSKQKGLVTYGRVNGARQSRRLRSLKERGEQRVISVCKASSVKDIKVVVQDEFSVPTICQRLFYQGKELNDNTATIESLNVFANDIIDLKEAEEVLDITSDSDEPPTKRKKEEGSGFGGTLLGSVDVNWSSSPEQTPQPVDKEKACSACTFSNTFDASACQICDTILV</sequence>
<accession>A0A9P6EDD8</accession>
<dbReference type="Proteomes" id="UP000807306">
    <property type="component" value="Unassembled WGS sequence"/>
</dbReference>
<evidence type="ECO:0000256" key="6">
    <source>
        <dbReference type="ARBA" id="ARBA00022786"/>
    </source>
</evidence>
<keyword evidence="7" id="KW-0378">Hydrolase</keyword>
<dbReference type="Pfam" id="PF00443">
    <property type="entry name" value="UCH"/>
    <property type="match status" value="1"/>
</dbReference>
<dbReference type="InterPro" id="IPR001394">
    <property type="entry name" value="Peptidase_C19_UCH"/>
</dbReference>
<keyword evidence="8" id="KW-0788">Thiol protease</keyword>
<keyword evidence="6" id="KW-0833">Ubl conjugation pathway</keyword>
<feature type="region of interest" description="Disordered" evidence="9">
    <location>
        <begin position="480"/>
        <end position="518"/>
    </location>
</feature>
<dbReference type="GO" id="GO:0004197">
    <property type="term" value="F:cysteine-type endopeptidase activity"/>
    <property type="evidence" value="ECO:0007669"/>
    <property type="project" value="InterPro"/>
</dbReference>
<dbReference type="InterPro" id="IPR044743">
    <property type="entry name" value="Ubl_USP48"/>
</dbReference>
<dbReference type="InterPro" id="IPR018200">
    <property type="entry name" value="USP_CS"/>
</dbReference>
<feature type="compositionally biased region" description="Basic residues" evidence="9">
    <location>
        <begin position="481"/>
        <end position="491"/>
    </location>
</feature>
<dbReference type="InterPro" id="IPR029071">
    <property type="entry name" value="Ubiquitin-like_domsf"/>
</dbReference>
<dbReference type="CDD" id="cd02668">
    <property type="entry name" value="Peptidase_C19L"/>
    <property type="match status" value="1"/>
</dbReference>
<evidence type="ECO:0000313" key="14">
    <source>
        <dbReference type="Proteomes" id="UP000807306"/>
    </source>
</evidence>
<dbReference type="SUPFAM" id="SSF143791">
    <property type="entry name" value="DUSP-like"/>
    <property type="match status" value="1"/>
</dbReference>
<evidence type="ECO:0000313" key="13">
    <source>
        <dbReference type="EMBL" id="KAF9526995.1"/>
    </source>
</evidence>
<dbReference type="SUPFAM" id="SSF54236">
    <property type="entry name" value="Ubiquitin-like"/>
    <property type="match status" value="1"/>
</dbReference>
<dbReference type="GO" id="GO:0004843">
    <property type="term" value="F:cysteine-type deubiquitinase activity"/>
    <property type="evidence" value="ECO:0007669"/>
    <property type="project" value="UniProtKB-EC"/>
</dbReference>
<dbReference type="InterPro" id="IPR006615">
    <property type="entry name" value="Pept_C19_DUSP"/>
</dbReference>
<dbReference type="InterPro" id="IPR028889">
    <property type="entry name" value="USP"/>
</dbReference>
<keyword evidence="14" id="KW-1185">Reference proteome</keyword>
<dbReference type="PROSITE" id="PS50235">
    <property type="entry name" value="USP_3"/>
    <property type="match status" value="1"/>
</dbReference>
<feature type="domain" description="Ubiquitin-like" evidence="10">
    <location>
        <begin position="999"/>
        <end position="1066"/>
    </location>
</feature>
<evidence type="ECO:0000256" key="7">
    <source>
        <dbReference type="ARBA" id="ARBA00022801"/>
    </source>
</evidence>
<dbReference type="PROSITE" id="PS51283">
    <property type="entry name" value="DUSP"/>
    <property type="match status" value="1"/>
</dbReference>
<organism evidence="13 14">
    <name type="scientific">Crepidotus variabilis</name>
    <dbReference type="NCBI Taxonomy" id="179855"/>
    <lineage>
        <taxon>Eukaryota</taxon>
        <taxon>Fungi</taxon>
        <taxon>Dikarya</taxon>
        <taxon>Basidiomycota</taxon>
        <taxon>Agaricomycotina</taxon>
        <taxon>Agaricomycetes</taxon>
        <taxon>Agaricomycetidae</taxon>
        <taxon>Agaricales</taxon>
        <taxon>Agaricineae</taxon>
        <taxon>Crepidotaceae</taxon>
        <taxon>Crepidotus</taxon>
    </lineage>
</organism>
<dbReference type="AlphaFoldDB" id="A0A9P6EDD8"/>
<evidence type="ECO:0000256" key="4">
    <source>
        <dbReference type="ARBA" id="ARBA00022670"/>
    </source>
</evidence>
<dbReference type="InterPro" id="IPR000626">
    <property type="entry name" value="Ubiquitin-like_dom"/>
</dbReference>
<dbReference type="PANTHER" id="PTHR24006:SF888">
    <property type="entry name" value="UBIQUITIN CARBOXYL-TERMINAL HYDROLASE 30"/>
    <property type="match status" value="1"/>
</dbReference>
<dbReference type="InterPro" id="IPR035927">
    <property type="entry name" value="DUSP-like_sf"/>
</dbReference>
<dbReference type="Gene3D" id="3.90.70.10">
    <property type="entry name" value="Cysteine proteinases"/>
    <property type="match status" value="1"/>
</dbReference>
<dbReference type="PROSITE" id="PS00972">
    <property type="entry name" value="USP_1"/>
    <property type="match status" value="1"/>
</dbReference>
<dbReference type="InterPro" id="IPR038765">
    <property type="entry name" value="Papain-like_cys_pep_sf"/>
</dbReference>
<evidence type="ECO:0000256" key="1">
    <source>
        <dbReference type="ARBA" id="ARBA00000707"/>
    </source>
</evidence>
<keyword evidence="5" id="KW-0677">Repeat</keyword>
<evidence type="ECO:0000256" key="9">
    <source>
        <dbReference type="SAM" id="MobiDB-lite"/>
    </source>
</evidence>
<feature type="domain" description="DUSP" evidence="12">
    <location>
        <begin position="708"/>
        <end position="936"/>
    </location>
</feature>
<dbReference type="SMART" id="SM00213">
    <property type="entry name" value="UBQ"/>
    <property type="match status" value="1"/>
</dbReference>
<protein>
    <recommendedName>
        <fullName evidence="3">ubiquitinyl hydrolase 1</fullName>
        <ecNumber evidence="3">3.4.19.12</ecNumber>
    </recommendedName>
</protein>
<comment type="similarity">
    <text evidence="2">Belongs to the peptidase C19 family.</text>
</comment>
<dbReference type="InterPro" id="IPR050164">
    <property type="entry name" value="Peptidase_C19"/>
</dbReference>
<comment type="catalytic activity">
    <reaction evidence="1">
        <text>Thiol-dependent hydrolysis of ester, thioester, amide, peptide and isopeptide bonds formed by the C-terminal Gly of ubiquitin (a 76-residue protein attached to proteins as an intracellular targeting signal).</text>
        <dbReference type="EC" id="3.4.19.12"/>
    </reaction>
</comment>
<evidence type="ECO:0000259" key="10">
    <source>
        <dbReference type="PROSITE" id="PS50053"/>
    </source>
</evidence>
<comment type="caution">
    <text evidence="13">The sequence shown here is derived from an EMBL/GenBank/DDBJ whole genome shotgun (WGS) entry which is preliminary data.</text>
</comment>
<dbReference type="GO" id="GO:0016579">
    <property type="term" value="P:protein deubiquitination"/>
    <property type="evidence" value="ECO:0007669"/>
    <property type="project" value="InterPro"/>
</dbReference>
<dbReference type="OrthoDB" id="289038at2759"/>
<dbReference type="Pfam" id="PF00240">
    <property type="entry name" value="ubiquitin"/>
    <property type="match status" value="1"/>
</dbReference>
<dbReference type="GO" id="GO:0006508">
    <property type="term" value="P:proteolysis"/>
    <property type="evidence" value="ECO:0007669"/>
    <property type="project" value="UniProtKB-KW"/>
</dbReference>
<feature type="domain" description="USP" evidence="11">
    <location>
        <begin position="164"/>
        <end position="533"/>
    </location>
</feature>
<dbReference type="Gene3D" id="3.30.2230.10">
    <property type="entry name" value="DUSP-like"/>
    <property type="match status" value="1"/>
</dbReference>